<keyword evidence="4" id="KW-0805">Transcription regulation</keyword>
<dbReference type="PANTHER" id="PTHR43547:SF2">
    <property type="entry name" value="HYBRID SIGNAL TRANSDUCTION HISTIDINE KINASE C"/>
    <property type="match status" value="1"/>
</dbReference>
<name>A0ABS2EV83_9BACE</name>
<dbReference type="CDD" id="cd17574">
    <property type="entry name" value="REC_OmpR"/>
    <property type="match status" value="1"/>
</dbReference>
<dbReference type="Gene3D" id="1.10.287.130">
    <property type="match status" value="1"/>
</dbReference>
<evidence type="ECO:0000256" key="4">
    <source>
        <dbReference type="ARBA" id="ARBA00023015"/>
    </source>
</evidence>
<evidence type="ECO:0000256" key="7">
    <source>
        <dbReference type="PROSITE-ProRule" id="PRU00169"/>
    </source>
</evidence>
<dbReference type="Pfam" id="PF12833">
    <property type="entry name" value="HTH_18"/>
    <property type="match status" value="1"/>
</dbReference>
<dbReference type="SUPFAM" id="SSF47384">
    <property type="entry name" value="Homodimeric domain of signal transducing histidine kinase"/>
    <property type="match status" value="1"/>
</dbReference>
<accession>A0ABS2EV83</accession>
<keyword evidence="8" id="KW-0812">Transmembrane</keyword>
<feature type="domain" description="HTH araC/xylS-type" evidence="9">
    <location>
        <begin position="1209"/>
        <end position="1308"/>
    </location>
</feature>
<dbReference type="InterPro" id="IPR005467">
    <property type="entry name" value="His_kinase_dom"/>
</dbReference>
<dbReference type="PROSITE" id="PS00041">
    <property type="entry name" value="HTH_ARAC_FAMILY_1"/>
    <property type="match status" value="1"/>
</dbReference>
<dbReference type="InterPro" id="IPR036890">
    <property type="entry name" value="HATPase_C_sf"/>
</dbReference>
<evidence type="ECO:0000256" key="2">
    <source>
        <dbReference type="ARBA" id="ARBA00012438"/>
    </source>
</evidence>
<dbReference type="EMBL" id="JACJJW010000018">
    <property type="protein sequence ID" value="MBM6758585.1"/>
    <property type="molecule type" value="Genomic_DNA"/>
</dbReference>
<feature type="domain" description="Response regulatory" evidence="11">
    <location>
        <begin position="1061"/>
        <end position="1177"/>
    </location>
</feature>
<dbReference type="SMART" id="SM00388">
    <property type="entry name" value="HisKA"/>
    <property type="match status" value="1"/>
</dbReference>
<dbReference type="SMART" id="SM00342">
    <property type="entry name" value="HTH_ARAC"/>
    <property type="match status" value="1"/>
</dbReference>
<dbReference type="SUPFAM" id="SSF52172">
    <property type="entry name" value="CheY-like"/>
    <property type="match status" value="1"/>
</dbReference>
<dbReference type="SMART" id="SM00448">
    <property type="entry name" value="REC"/>
    <property type="match status" value="1"/>
</dbReference>
<evidence type="ECO:0000259" key="11">
    <source>
        <dbReference type="PROSITE" id="PS50110"/>
    </source>
</evidence>
<dbReference type="Gene3D" id="2.130.10.10">
    <property type="entry name" value="YVTN repeat-like/Quinoprotein amine dehydrogenase"/>
    <property type="match status" value="2"/>
</dbReference>
<dbReference type="EC" id="2.7.13.3" evidence="2"/>
<dbReference type="Proteomes" id="UP000703295">
    <property type="component" value="Unassembled WGS sequence"/>
</dbReference>
<dbReference type="InterPro" id="IPR036097">
    <property type="entry name" value="HisK_dim/P_sf"/>
</dbReference>
<keyword evidence="8" id="KW-0472">Membrane</keyword>
<dbReference type="Pfam" id="PF07495">
    <property type="entry name" value="Y_Y_Y"/>
    <property type="match status" value="1"/>
</dbReference>
<keyword evidence="3 7" id="KW-0597">Phosphoprotein</keyword>
<comment type="catalytic activity">
    <reaction evidence="1">
        <text>ATP + protein L-histidine = ADP + protein N-phospho-L-histidine.</text>
        <dbReference type="EC" id="2.7.13.3"/>
    </reaction>
</comment>
<dbReference type="Pfam" id="PF00072">
    <property type="entry name" value="Response_reg"/>
    <property type="match status" value="1"/>
</dbReference>
<dbReference type="InterPro" id="IPR015943">
    <property type="entry name" value="WD40/YVTN_repeat-like_dom_sf"/>
</dbReference>
<dbReference type="PROSITE" id="PS50110">
    <property type="entry name" value="RESPONSE_REGULATORY"/>
    <property type="match status" value="1"/>
</dbReference>
<sequence>MKSRIINRIVPFLLLFFLPTPISIQADELLYKQLSISNGFPAYIQHIYAEENGFVWISSKQGLEKFNGYELKTYFHEEGNPFSLPGDKIYQIEEDSLHTLWILTDNGTVHYQRETDCFIPVLDENRNIIKATALCKLKEKTLLADHNTFYQYDYHKKQAKTLFHSSTFPIREIMPWDDHTLLCSTQWQGTLLFDITTGKKKRSPLPNEQEITHVLIDHKGYVWVTSYNKGINCFDRQGNLLASYNTENQKLSHNVVLCLSEHNGKIWAGTDGGGINIIDPHTKSVTVLKHLSGDKYSLPINSILSLYQREGQENTWAGSVKGGLINIRRAIVRSYSDVPLGYTNGLSEKAILSFFQEPESDDIWIGTDGGGVNRFNPHTKQFIHYPATYGEKVVSLCRYSHQELLISLFSKGVFLFNKQTGKIRPLNKTNAVINQIALYGRKGINLYQDETESVLLLSTQIHRYYLKSGRIQQLSDSQISIEGQTIPIGYDSLKTYLYDLKHIYSINHQNNKIETIYTSTQKYPIECVSKDTHGIFWIGFPDKIFRYNPRTQSEVQINTPQLENITALICDHQQRVWIGTNEELFVWLDGENKLISLDSSDGADDNEFLKKAVWASPQGDIYMGGINGMVYIDGDKSKITIPTPPVLKLTDIISNNKSYLSDIKPGKNSLHLSFDNKTIIIKVMAYESNIFRKKVYRWYINGKEKSVTDSKFPELTLRSLTPGTYQISVSCSTKDGSWTPPKQVIEFHIPPVWYQTWWFTLLLVLLLAVLLIAFILYLLNRKEERMKADLQEHKQKIYEEKVRFLININHELRTPLTLIYTPLSQLVKTVPQDSPIYSTLRSILKQSKRMKELLNMVLNLRKMEMEQIKLNIQSYPLNNWIKEIATDFKYEEEDKQVTIIYDLSPEIGEVEFDQEHHIIILTNLIVNAFKHSPQNSCITLRTELTKDKQSVRISVIDQGEGLQGVNTKKLFTRFYQGENERTGSGIGLSYAKILVEMHKGQIGAYNNFEEGACFWYELPIHAESPEICPPREYLNDITSATTENEQAITSIVNSINTQDYSCLFVDDNENIRQLVVESLKDSFKNLYLASNGKQALQIALKEIPDIVISDIMMPEMNGYELCRKIKEDMNINHIQVILLTARTDEQSHLDGYKIGADAYIEKPFEISSLLECVQNRLYLRKQIRLKYTHNSIITETDKPTTSADDAFLFKLNKVIIDNMENENLNIEFISQKLGISRASLYNRLKALTDMGANEYVNKLRIDKAMELLRKNELSITEIAECTGFSTSRYFSTIFKKYTGITPTKYKESPDSFKSSSGK</sequence>
<dbReference type="PANTHER" id="PTHR43547">
    <property type="entry name" value="TWO-COMPONENT HISTIDINE KINASE"/>
    <property type="match status" value="1"/>
</dbReference>
<dbReference type="InterPro" id="IPR018062">
    <property type="entry name" value="HTH_AraC-typ_CS"/>
</dbReference>
<dbReference type="InterPro" id="IPR003661">
    <property type="entry name" value="HisK_dim/P_dom"/>
</dbReference>
<dbReference type="CDD" id="cd00082">
    <property type="entry name" value="HisKA"/>
    <property type="match status" value="1"/>
</dbReference>
<dbReference type="SMART" id="SM00387">
    <property type="entry name" value="HATPase_c"/>
    <property type="match status" value="1"/>
</dbReference>
<evidence type="ECO:0000256" key="3">
    <source>
        <dbReference type="ARBA" id="ARBA00022553"/>
    </source>
</evidence>
<evidence type="ECO:0000313" key="12">
    <source>
        <dbReference type="EMBL" id="MBM6758585.1"/>
    </source>
</evidence>
<keyword evidence="13" id="KW-1185">Reference proteome</keyword>
<dbReference type="Gene3D" id="3.30.565.10">
    <property type="entry name" value="Histidine kinase-like ATPase, C-terminal domain"/>
    <property type="match status" value="1"/>
</dbReference>
<evidence type="ECO:0000259" key="9">
    <source>
        <dbReference type="PROSITE" id="PS01124"/>
    </source>
</evidence>
<dbReference type="Pfam" id="PF00512">
    <property type="entry name" value="HisKA"/>
    <property type="match status" value="1"/>
</dbReference>
<dbReference type="Gene3D" id="2.60.40.10">
    <property type="entry name" value="Immunoglobulins"/>
    <property type="match status" value="1"/>
</dbReference>
<evidence type="ECO:0000256" key="6">
    <source>
        <dbReference type="ARBA" id="ARBA00023163"/>
    </source>
</evidence>
<gene>
    <name evidence="12" type="ORF">H6A31_07815</name>
</gene>
<proteinExistence type="predicted"/>
<feature type="modified residue" description="4-aspartylphosphate" evidence="7">
    <location>
        <position position="1110"/>
    </location>
</feature>
<evidence type="ECO:0000256" key="1">
    <source>
        <dbReference type="ARBA" id="ARBA00000085"/>
    </source>
</evidence>
<dbReference type="PRINTS" id="PR00344">
    <property type="entry name" value="BCTRLSENSOR"/>
</dbReference>
<dbReference type="Pfam" id="PF02518">
    <property type="entry name" value="HATPase_c"/>
    <property type="match status" value="1"/>
</dbReference>
<evidence type="ECO:0000256" key="8">
    <source>
        <dbReference type="SAM" id="Phobius"/>
    </source>
</evidence>
<comment type="caution">
    <text evidence="12">The sequence shown here is derived from an EMBL/GenBank/DDBJ whole genome shotgun (WGS) entry which is preliminary data.</text>
</comment>
<dbReference type="InterPro" id="IPR001789">
    <property type="entry name" value="Sig_transdc_resp-reg_receiver"/>
</dbReference>
<evidence type="ECO:0000313" key="13">
    <source>
        <dbReference type="Proteomes" id="UP000703295"/>
    </source>
</evidence>
<dbReference type="Gene3D" id="3.40.50.2300">
    <property type="match status" value="1"/>
</dbReference>
<dbReference type="InterPro" id="IPR011123">
    <property type="entry name" value="Y_Y_Y"/>
</dbReference>
<dbReference type="SUPFAM" id="SSF63829">
    <property type="entry name" value="Calcium-dependent phosphotriesterase"/>
    <property type="match status" value="1"/>
</dbReference>
<evidence type="ECO:0000259" key="10">
    <source>
        <dbReference type="PROSITE" id="PS50109"/>
    </source>
</evidence>
<dbReference type="InterPro" id="IPR004358">
    <property type="entry name" value="Sig_transdc_His_kin-like_C"/>
</dbReference>
<reference evidence="12 13" key="1">
    <citation type="journal article" date="2021" name="Sci. Rep.">
        <title>The distribution of antibiotic resistance genes in chicken gut microbiota commensals.</title>
        <authorList>
            <person name="Juricova H."/>
            <person name="Matiasovicova J."/>
            <person name="Kubasova T."/>
            <person name="Cejkova D."/>
            <person name="Rychlik I."/>
        </authorList>
    </citation>
    <scope>NUCLEOTIDE SEQUENCE [LARGE SCALE GENOMIC DNA]</scope>
    <source>
        <strain evidence="12 13">An801</strain>
    </source>
</reference>
<evidence type="ECO:0000256" key="5">
    <source>
        <dbReference type="ARBA" id="ARBA00023125"/>
    </source>
</evidence>
<dbReference type="RefSeq" id="WP_204475763.1">
    <property type="nucleotide sequence ID" value="NZ_JACJJW010000018.1"/>
</dbReference>
<dbReference type="InterPro" id="IPR009057">
    <property type="entry name" value="Homeodomain-like_sf"/>
</dbReference>
<feature type="domain" description="Histidine kinase" evidence="10">
    <location>
        <begin position="807"/>
        <end position="1022"/>
    </location>
</feature>
<protein>
    <recommendedName>
        <fullName evidence="2">histidine kinase</fullName>
        <ecNumber evidence="2">2.7.13.3</ecNumber>
    </recommendedName>
</protein>
<feature type="transmembrane region" description="Helical" evidence="8">
    <location>
        <begin position="757"/>
        <end position="779"/>
    </location>
</feature>
<keyword evidence="6" id="KW-0804">Transcription</keyword>
<dbReference type="InterPro" id="IPR003594">
    <property type="entry name" value="HATPase_dom"/>
</dbReference>
<dbReference type="InterPro" id="IPR011006">
    <property type="entry name" value="CheY-like_superfamily"/>
</dbReference>
<dbReference type="SUPFAM" id="SSF55874">
    <property type="entry name" value="ATPase domain of HSP90 chaperone/DNA topoisomerase II/histidine kinase"/>
    <property type="match status" value="1"/>
</dbReference>
<dbReference type="PROSITE" id="PS01124">
    <property type="entry name" value="HTH_ARAC_FAMILY_2"/>
    <property type="match status" value="1"/>
</dbReference>
<dbReference type="PROSITE" id="PS50109">
    <property type="entry name" value="HIS_KIN"/>
    <property type="match status" value="1"/>
</dbReference>
<dbReference type="SUPFAM" id="SSF101898">
    <property type="entry name" value="NHL repeat"/>
    <property type="match status" value="1"/>
</dbReference>
<dbReference type="SUPFAM" id="SSF46689">
    <property type="entry name" value="Homeodomain-like"/>
    <property type="match status" value="1"/>
</dbReference>
<dbReference type="Gene3D" id="1.10.10.60">
    <property type="entry name" value="Homeodomain-like"/>
    <property type="match status" value="1"/>
</dbReference>
<dbReference type="InterPro" id="IPR018060">
    <property type="entry name" value="HTH_AraC"/>
</dbReference>
<keyword evidence="5" id="KW-0238">DNA-binding</keyword>
<dbReference type="InterPro" id="IPR013783">
    <property type="entry name" value="Ig-like_fold"/>
</dbReference>
<keyword evidence="8" id="KW-1133">Transmembrane helix</keyword>
<organism evidence="12 13">
    <name type="scientific">Bacteroides mediterraneensis</name>
    <dbReference type="NCBI Taxonomy" id="1841856"/>
    <lineage>
        <taxon>Bacteria</taxon>
        <taxon>Pseudomonadati</taxon>
        <taxon>Bacteroidota</taxon>
        <taxon>Bacteroidia</taxon>
        <taxon>Bacteroidales</taxon>
        <taxon>Bacteroidaceae</taxon>
        <taxon>Bacteroides</taxon>
    </lineage>
</organism>